<dbReference type="STRING" id="1218598.LEP1GSC060_3429"/>
<evidence type="ECO:0000313" key="2">
    <source>
        <dbReference type="EMBL" id="EMY76993.1"/>
    </source>
</evidence>
<proteinExistence type="predicted"/>
<reference evidence="2" key="1">
    <citation type="submission" date="2013-03" db="EMBL/GenBank/DDBJ databases">
        <authorList>
            <person name="Harkins D.M."/>
            <person name="Durkin A.S."/>
            <person name="Brinkac L.M."/>
            <person name="Haft D.H."/>
            <person name="Selengut J.D."/>
            <person name="Sanka R."/>
            <person name="DePew J."/>
            <person name="Purushe J."/>
            <person name="Hartskeerl R.A."/>
            <person name="Ahmed A."/>
            <person name="van der Linden H."/>
            <person name="Goris M.G.A."/>
            <person name="Vinetz J.M."/>
            <person name="Sutton G.G."/>
            <person name="Nierman W.C."/>
            <person name="Fouts D.E."/>
        </authorList>
    </citation>
    <scope>NUCLEOTIDE SEQUENCE [LARGE SCALE GENOMIC DNA]</scope>
    <source>
        <strain evidence="2">ICFT</strain>
    </source>
</reference>
<dbReference type="Proteomes" id="UP000012313">
    <property type="component" value="Unassembled WGS sequence"/>
</dbReference>
<evidence type="ECO:0000256" key="1">
    <source>
        <dbReference type="SAM" id="MobiDB-lite"/>
    </source>
</evidence>
<sequence>MQSLEPASIPRGCKTEIESKPQGNFLKKENSSVQKMKHRALILNGREFKSTF</sequence>
<keyword evidence="3" id="KW-1185">Reference proteome</keyword>
<feature type="region of interest" description="Disordered" evidence="1">
    <location>
        <begin position="1"/>
        <end position="31"/>
    </location>
</feature>
<organism evidence="2 3">
    <name type="scientific">Leptospira weilii serovar Ranarum str. ICFT</name>
    <dbReference type="NCBI Taxonomy" id="1218598"/>
    <lineage>
        <taxon>Bacteria</taxon>
        <taxon>Pseudomonadati</taxon>
        <taxon>Spirochaetota</taxon>
        <taxon>Spirochaetia</taxon>
        <taxon>Leptospirales</taxon>
        <taxon>Leptospiraceae</taxon>
        <taxon>Leptospira</taxon>
    </lineage>
</organism>
<gene>
    <name evidence="2" type="ORF">LEP1GSC060_3429</name>
</gene>
<comment type="caution">
    <text evidence="2">The sequence shown here is derived from an EMBL/GenBank/DDBJ whole genome shotgun (WGS) entry which is preliminary data.</text>
</comment>
<dbReference type="AlphaFoldDB" id="N1WMI1"/>
<evidence type="ECO:0000313" key="3">
    <source>
        <dbReference type="Proteomes" id="UP000012313"/>
    </source>
</evidence>
<name>N1WMI1_9LEPT</name>
<dbReference type="EMBL" id="AOHC02000041">
    <property type="protein sequence ID" value="EMY76993.1"/>
    <property type="molecule type" value="Genomic_DNA"/>
</dbReference>
<accession>N1WMI1</accession>
<protein>
    <submittedName>
        <fullName evidence="2">Uncharacterized protein</fullName>
    </submittedName>
</protein>